<name>A0A0R2PXZ5_9GAMM</name>
<evidence type="ECO:0000259" key="1">
    <source>
        <dbReference type="Pfam" id="PF02602"/>
    </source>
</evidence>
<feature type="domain" description="Tetrapyrrole biosynthesis uroporphyrinogen III synthase" evidence="1">
    <location>
        <begin position="16"/>
        <end position="225"/>
    </location>
</feature>
<dbReference type="Proteomes" id="UP000050874">
    <property type="component" value="Unassembled WGS sequence"/>
</dbReference>
<gene>
    <name evidence="2" type="ORF">ABR63_08170</name>
</gene>
<organism evidence="2 3">
    <name type="scientific">SAR86 cluster bacterium BACL1 MAG-120920-bin57</name>
    <dbReference type="NCBI Taxonomy" id="1655571"/>
    <lineage>
        <taxon>Bacteria</taxon>
        <taxon>Pseudomonadati</taxon>
        <taxon>Pseudomonadota</taxon>
        <taxon>Gammaproteobacteria</taxon>
        <taxon>SAR86 cluster</taxon>
    </lineage>
</organism>
<proteinExistence type="predicted"/>
<dbReference type="SUPFAM" id="SSF69618">
    <property type="entry name" value="HemD-like"/>
    <property type="match status" value="1"/>
</dbReference>
<dbReference type="GO" id="GO:0004852">
    <property type="term" value="F:uroporphyrinogen-III synthase activity"/>
    <property type="evidence" value="ECO:0007669"/>
    <property type="project" value="InterPro"/>
</dbReference>
<reference evidence="3" key="1">
    <citation type="submission" date="2015-10" db="EMBL/GenBank/DDBJ databases">
        <title>Metagenome-Assembled Genomes uncover a global brackish microbiome.</title>
        <authorList>
            <person name="Hugerth L.W."/>
            <person name="Larsson J."/>
            <person name="Alneberg J."/>
            <person name="Lindh M.V."/>
            <person name="Legrand C."/>
            <person name="Pinhassi J."/>
            <person name="Andersson A."/>
        </authorList>
    </citation>
    <scope>NUCLEOTIDE SEQUENCE [LARGE SCALE GENOMIC DNA]</scope>
</reference>
<accession>A0A0R2PXZ5</accession>
<protein>
    <recommendedName>
        <fullName evidence="1">Tetrapyrrole biosynthesis uroporphyrinogen III synthase domain-containing protein</fullName>
    </recommendedName>
</protein>
<evidence type="ECO:0000313" key="2">
    <source>
        <dbReference type="EMBL" id="KRO41069.1"/>
    </source>
</evidence>
<dbReference type="CDD" id="cd06578">
    <property type="entry name" value="HemD"/>
    <property type="match status" value="1"/>
</dbReference>
<evidence type="ECO:0000313" key="3">
    <source>
        <dbReference type="Proteomes" id="UP000050874"/>
    </source>
</evidence>
<dbReference type="AlphaFoldDB" id="A0A0R2PXZ5"/>
<comment type="caution">
    <text evidence="2">The sequence shown here is derived from an EMBL/GenBank/DDBJ whole genome shotgun (WGS) entry which is preliminary data.</text>
</comment>
<dbReference type="Gene3D" id="3.40.50.10090">
    <property type="match status" value="2"/>
</dbReference>
<dbReference type="GO" id="GO:0033014">
    <property type="term" value="P:tetrapyrrole biosynthetic process"/>
    <property type="evidence" value="ECO:0007669"/>
    <property type="project" value="InterPro"/>
</dbReference>
<dbReference type="InterPro" id="IPR003754">
    <property type="entry name" value="4pyrrol_synth_uPrphyn_synth"/>
</dbReference>
<dbReference type="EMBL" id="LIAV01000030">
    <property type="protein sequence ID" value="KRO41069.1"/>
    <property type="molecule type" value="Genomic_DNA"/>
</dbReference>
<dbReference type="InterPro" id="IPR036108">
    <property type="entry name" value="4pyrrol_syn_uPrphyn_synt_sf"/>
</dbReference>
<sequence length="234" mass="25673">MIINTRPTALASHSNDLLEKSGQQFIHQPLTRIEGSLPSSDALSKLSNIGSYDAIIFTSQSAVKFGASYLKQYLPTNSDLPIIAIGVATKRALDEYGLNSNVPPNFNSAGIARLINTAKYERCLIFCGDKIPQLTQYTSSSLETFSCYRVLNEEPSQLDQITKNAGVIILIYNIQTLEVLVNNISNERLSQLRLVAASARIRDSAFKYGIKDCEIAEGPHDAEMIKTAIELASN</sequence>
<dbReference type="Pfam" id="PF02602">
    <property type="entry name" value="HEM4"/>
    <property type="match status" value="1"/>
</dbReference>